<reference evidence="2" key="1">
    <citation type="submission" date="2021-01" db="EMBL/GenBank/DDBJ databases">
        <title>Whole genome shotgun sequence of Actinocatenispora rupis NBRC 107355.</title>
        <authorList>
            <person name="Komaki H."/>
            <person name="Tamura T."/>
        </authorList>
    </citation>
    <scope>NUCLEOTIDE SEQUENCE</scope>
    <source>
        <strain evidence="2">NBRC 107355</strain>
    </source>
</reference>
<protein>
    <recommendedName>
        <fullName evidence="4">PknH-like extracellular domain-containing protein</fullName>
    </recommendedName>
</protein>
<proteinExistence type="predicted"/>
<evidence type="ECO:0000313" key="3">
    <source>
        <dbReference type="Proteomes" id="UP000612808"/>
    </source>
</evidence>
<comment type="caution">
    <text evidence="2">The sequence shown here is derived from an EMBL/GenBank/DDBJ whole genome shotgun (WGS) entry which is preliminary data.</text>
</comment>
<sequence length="230" mass="23607">MRTRAVLVGVALTATLAVTGCQPSSSDGRGSERPTGHGPSPSATTSTPPPGRPRIAADQLDTALLSLPDLPTGYVPDHGAAPRVPGDCYRSMEALFRGARHRSFTNDTTDTRVTTSVQVAAAGGGHAVLTGVTDTARHCRHVTADLGNGRTVGVTLTVATPPADLTADESVAVAATTTLGARSIALHAVVFRYGDNVGAVGLAAPGDRHVDDDLEQLARTAYGTLRRAAR</sequence>
<keyword evidence="3" id="KW-1185">Reference proteome</keyword>
<gene>
    <name evidence="2" type="ORF">Aru02nite_69510</name>
</gene>
<organism evidence="2 3">
    <name type="scientific">Actinocatenispora rupis</name>
    <dbReference type="NCBI Taxonomy" id="519421"/>
    <lineage>
        <taxon>Bacteria</taxon>
        <taxon>Bacillati</taxon>
        <taxon>Actinomycetota</taxon>
        <taxon>Actinomycetes</taxon>
        <taxon>Micromonosporales</taxon>
        <taxon>Micromonosporaceae</taxon>
        <taxon>Actinocatenispora</taxon>
    </lineage>
</organism>
<name>A0A8J3JGP8_9ACTN</name>
<dbReference type="AlphaFoldDB" id="A0A8J3JGP8"/>
<dbReference type="Proteomes" id="UP000612808">
    <property type="component" value="Unassembled WGS sequence"/>
</dbReference>
<evidence type="ECO:0000313" key="2">
    <source>
        <dbReference type="EMBL" id="GID16062.1"/>
    </source>
</evidence>
<dbReference type="EMBL" id="BOMB01000051">
    <property type="protein sequence ID" value="GID16062.1"/>
    <property type="molecule type" value="Genomic_DNA"/>
</dbReference>
<dbReference type="PROSITE" id="PS51257">
    <property type="entry name" value="PROKAR_LIPOPROTEIN"/>
    <property type="match status" value="1"/>
</dbReference>
<feature type="compositionally biased region" description="Low complexity" evidence="1">
    <location>
        <begin position="36"/>
        <end position="46"/>
    </location>
</feature>
<dbReference type="RefSeq" id="WP_203664637.1">
    <property type="nucleotide sequence ID" value="NZ_BAAAZM010000026.1"/>
</dbReference>
<evidence type="ECO:0000256" key="1">
    <source>
        <dbReference type="SAM" id="MobiDB-lite"/>
    </source>
</evidence>
<feature type="region of interest" description="Disordered" evidence="1">
    <location>
        <begin position="20"/>
        <end position="54"/>
    </location>
</feature>
<accession>A0A8J3JGP8</accession>
<evidence type="ECO:0008006" key="4">
    <source>
        <dbReference type="Google" id="ProtNLM"/>
    </source>
</evidence>